<keyword evidence="3" id="KW-1185">Reference proteome</keyword>
<dbReference type="InterPro" id="IPR050509">
    <property type="entry name" value="CoA-transferase_III"/>
</dbReference>
<evidence type="ECO:0000256" key="1">
    <source>
        <dbReference type="SAM" id="MobiDB-lite"/>
    </source>
</evidence>
<evidence type="ECO:0000313" key="3">
    <source>
        <dbReference type="Proteomes" id="UP000244384"/>
    </source>
</evidence>
<dbReference type="InterPro" id="IPR003673">
    <property type="entry name" value="CoA-Trfase_fam_III"/>
</dbReference>
<feature type="region of interest" description="Disordered" evidence="1">
    <location>
        <begin position="340"/>
        <end position="359"/>
    </location>
</feature>
<protein>
    <recommendedName>
        <fullName evidence="4">CoA transferase</fullName>
    </recommendedName>
</protein>
<dbReference type="SUPFAM" id="SSF89796">
    <property type="entry name" value="CoA-transferase family III (CaiB/BaiF)"/>
    <property type="match status" value="1"/>
</dbReference>
<dbReference type="Proteomes" id="UP000244384">
    <property type="component" value="Chromosome"/>
</dbReference>
<name>A0A2S0WIY7_9ACTN</name>
<dbReference type="KEGG" id="aez:C3E78_02900"/>
<dbReference type="Gene3D" id="3.30.1540.10">
    <property type="entry name" value="formyl-coa transferase, domain 3"/>
    <property type="match status" value="1"/>
</dbReference>
<dbReference type="InterPro" id="IPR044855">
    <property type="entry name" value="CoA-Trfase_III_dom3_sf"/>
</dbReference>
<dbReference type="Gene3D" id="3.40.50.10540">
    <property type="entry name" value="Crotonobetainyl-coa:carnitine coa-transferase, domain 1"/>
    <property type="match status" value="1"/>
</dbReference>
<dbReference type="PANTHER" id="PTHR48228:SF5">
    <property type="entry name" value="ALPHA-METHYLACYL-COA RACEMASE"/>
    <property type="match status" value="1"/>
</dbReference>
<dbReference type="PANTHER" id="PTHR48228">
    <property type="entry name" value="SUCCINYL-COA--D-CITRAMALATE COA-TRANSFERASE"/>
    <property type="match status" value="1"/>
</dbReference>
<dbReference type="InterPro" id="IPR023606">
    <property type="entry name" value="CoA-Trfase_III_dom_1_sf"/>
</dbReference>
<dbReference type="Pfam" id="PF02515">
    <property type="entry name" value="CoA_transf_3"/>
    <property type="match status" value="1"/>
</dbReference>
<proteinExistence type="predicted"/>
<dbReference type="EMBL" id="CP026952">
    <property type="protein sequence ID" value="AWB91252.1"/>
    <property type="molecule type" value="Genomic_DNA"/>
</dbReference>
<dbReference type="GO" id="GO:0003824">
    <property type="term" value="F:catalytic activity"/>
    <property type="evidence" value="ECO:0007669"/>
    <property type="project" value="InterPro"/>
</dbReference>
<accession>A0A2S0WIY7</accession>
<dbReference type="AlphaFoldDB" id="A0A2S0WIY7"/>
<sequence>MSAPWRPLEGMTVIDLTRMLPGGTGTLLLSDLGAEVVKIEQPPGGDATRWLEPRIGTDSSAQHQYMDRGKTSLSLDLKSEAGRAELFELVGRADALVESFRPGVADRLGIGYEVLAEINPALVHLALSGYGQEGPRASAAGHDLNFVARAGLLGADREVPPTLVADVTGGVLAALGLTAGVLSARETGRGSFIDLALADAALVLGGMQIAERLASQRLDVPVATPLDGRSPCYRVYPTSDGRHLAVAAVEEKFWQRVVEILGHPEWATRQTDPTLVPEVAAVLATRPLEQWLAELDLPDTCVSGVLDIDDLPDDPQVRERGSLIEVETAAGPLWQVAPPFHARENSNNSPSRRFLEVPT</sequence>
<gene>
    <name evidence="2" type="ORF">C3E78_02900</name>
</gene>
<evidence type="ECO:0000313" key="2">
    <source>
        <dbReference type="EMBL" id="AWB91252.1"/>
    </source>
</evidence>
<evidence type="ECO:0008006" key="4">
    <source>
        <dbReference type="Google" id="ProtNLM"/>
    </source>
</evidence>
<organism evidence="2 3">
    <name type="scientific">Aeromicrobium chenweiae</name>
    <dbReference type="NCBI Taxonomy" id="2079793"/>
    <lineage>
        <taxon>Bacteria</taxon>
        <taxon>Bacillati</taxon>
        <taxon>Actinomycetota</taxon>
        <taxon>Actinomycetes</taxon>
        <taxon>Propionibacteriales</taxon>
        <taxon>Nocardioidaceae</taxon>
        <taxon>Aeromicrobium</taxon>
    </lineage>
</organism>
<reference evidence="3" key="1">
    <citation type="submission" date="2018-01" db="EMBL/GenBank/DDBJ databases">
        <authorList>
            <person name="Li J."/>
        </authorList>
    </citation>
    <scope>NUCLEOTIDE SEQUENCE [LARGE SCALE GENOMIC DNA]</scope>
    <source>
        <strain evidence="3">592</strain>
    </source>
</reference>